<feature type="transmembrane region" description="Helical" evidence="1">
    <location>
        <begin position="64"/>
        <end position="82"/>
    </location>
</feature>
<name>A0A2T2WCQ9_9FIRM</name>
<proteinExistence type="predicted"/>
<feature type="transmembrane region" description="Helical" evidence="1">
    <location>
        <begin position="38"/>
        <end position="57"/>
    </location>
</feature>
<accession>A0A2T2WCQ9</accession>
<evidence type="ECO:0000313" key="2">
    <source>
        <dbReference type="EMBL" id="PSR20010.1"/>
    </source>
</evidence>
<evidence type="ECO:0000313" key="3">
    <source>
        <dbReference type="Proteomes" id="UP000241848"/>
    </source>
</evidence>
<feature type="transmembrane region" description="Helical" evidence="1">
    <location>
        <begin position="88"/>
        <end position="106"/>
    </location>
</feature>
<keyword evidence="1" id="KW-0472">Membrane</keyword>
<reference evidence="2 3" key="1">
    <citation type="journal article" date="2014" name="BMC Genomics">
        <title>Comparison of environmental and isolate Sulfobacillus genomes reveals diverse carbon, sulfur, nitrogen, and hydrogen metabolisms.</title>
        <authorList>
            <person name="Justice N.B."/>
            <person name="Norman A."/>
            <person name="Brown C.T."/>
            <person name="Singh A."/>
            <person name="Thomas B.C."/>
            <person name="Banfield J.F."/>
        </authorList>
    </citation>
    <scope>NUCLEOTIDE SEQUENCE [LARGE SCALE GENOMIC DNA]</scope>
    <source>
        <strain evidence="2">AMDSBA3</strain>
    </source>
</reference>
<gene>
    <name evidence="2" type="ORF">C7B45_17015</name>
</gene>
<feature type="transmembrane region" description="Helical" evidence="1">
    <location>
        <begin position="113"/>
        <end position="134"/>
    </location>
</feature>
<dbReference type="EMBL" id="PXYV01000096">
    <property type="protein sequence ID" value="PSR20010.1"/>
    <property type="molecule type" value="Genomic_DNA"/>
</dbReference>
<protein>
    <submittedName>
        <fullName evidence="2">Uncharacterized protein</fullName>
    </submittedName>
</protein>
<organism evidence="2 3">
    <name type="scientific">Sulfobacillus acidophilus</name>
    <dbReference type="NCBI Taxonomy" id="53633"/>
    <lineage>
        <taxon>Bacteria</taxon>
        <taxon>Bacillati</taxon>
        <taxon>Bacillota</taxon>
        <taxon>Clostridia</taxon>
        <taxon>Eubacteriales</taxon>
        <taxon>Clostridiales Family XVII. Incertae Sedis</taxon>
        <taxon>Sulfobacillus</taxon>
    </lineage>
</organism>
<feature type="transmembrane region" description="Helical" evidence="1">
    <location>
        <begin position="12"/>
        <end position="32"/>
    </location>
</feature>
<comment type="caution">
    <text evidence="2">The sequence shown here is derived from an EMBL/GenBank/DDBJ whole genome shotgun (WGS) entry which is preliminary data.</text>
</comment>
<dbReference type="Proteomes" id="UP000241848">
    <property type="component" value="Unassembled WGS sequence"/>
</dbReference>
<sequence length="172" mass="18205">MMERYRPHSDSLCIAWIGAGGAVALGAANGWPHLLTQGVGLVGTDGALMATGLALMMRQRPAPTAALCWGLMIGKALVLTLAATGTRMPTTVVGAFTLLILLYIAGSLAWERVWILAGGAALAAVLTGFGPTIWAQDLRAAWFVGLAVWLTPGHAKVHVRPVRSSVRPWERR</sequence>
<keyword evidence="1" id="KW-0812">Transmembrane</keyword>
<keyword evidence="1" id="KW-1133">Transmembrane helix</keyword>
<evidence type="ECO:0000256" key="1">
    <source>
        <dbReference type="SAM" id="Phobius"/>
    </source>
</evidence>
<dbReference type="AlphaFoldDB" id="A0A2T2WCQ9"/>